<sequence>MPTAANAINNSIDLLGWPHTIVGGGKRKNSSRYTSWQNEVEVRIRAKGWQWKKDRGNDYNGFLIECIGLDDFPASGAAVIRRDPKTNNTKPAHKALNELMLDCFKKRAAAREALVAEAGQVEDEEGADAEGRAPSKRGRFYDGCPVVIYILDPEDAVHHPQPQVWNWNVGGVKKLGVLYEASLNELHMKVSSQLPDGRKVREIIGSLEDPDPAAGDPLMIPIATTHIRSDDELDAFLRLTEARPIKLIIVLHRDPAVRANSPPPAGCNANTYYFNLGRFDGPEYYMDEIEDSEEEVTRRTGGRRGVPRKDHKFEESLEACRRRIRRQERVLADLERKHKATFPNAIHESDAGGGLRVLCYGEEDELTGKQVVQFRAVVADYVTDLAARMAANTAAGGGLTNRQLIRRAVRHVKAEINGGVTYAALGLPQMEA</sequence>
<dbReference type="AlphaFoldDB" id="A0A3N4L929"/>
<proteinExistence type="predicted"/>
<accession>A0A3N4L929</accession>
<protein>
    <submittedName>
        <fullName evidence="1">Uncharacterized protein</fullName>
    </submittedName>
</protein>
<evidence type="ECO:0000313" key="1">
    <source>
        <dbReference type="EMBL" id="RPB18238.1"/>
    </source>
</evidence>
<evidence type="ECO:0000313" key="2">
    <source>
        <dbReference type="Proteomes" id="UP000267821"/>
    </source>
</evidence>
<organism evidence="1 2">
    <name type="scientific">Terfezia boudieri ATCC MYA-4762</name>
    <dbReference type="NCBI Taxonomy" id="1051890"/>
    <lineage>
        <taxon>Eukaryota</taxon>
        <taxon>Fungi</taxon>
        <taxon>Dikarya</taxon>
        <taxon>Ascomycota</taxon>
        <taxon>Pezizomycotina</taxon>
        <taxon>Pezizomycetes</taxon>
        <taxon>Pezizales</taxon>
        <taxon>Pezizaceae</taxon>
        <taxon>Terfezia</taxon>
    </lineage>
</organism>
<dbReference type="EMBL" id="ML121657">
    <property type="protein sequence ID" value="RPB18238.1"/>
    <property type="molecule type" value="Genomic_DNA"/>
</dbReference>
<dbReference type="Proteomes" id="UP000267821">
    <property type="component" value="Unassembled WGS sequence"/>
</dbReference>
<dbReference type="OrthoDB" id="5425288at2759"/>
<keyword evidence="2" id="KW-1185">Reference proteome</keyword>
<name>A0A3N4L929_9PEZI</name>
<reference evidence="1 2" key="1">
    <citation type="journal article" date="2018" name="Nat. Ecol. Evol.">
        <title>Pezizomycetes genomes reveal the molecular basis of ectomycorrhizal truffle lifestyle.</title>
        <authorList>
            <person name="Murat C."/>
            <person name="Payen T."/>
            <person name="Noel B."/>
            <person name="Kuo A."/>
            <person name="Morin E."/>
            <person name="Chen J."/>
            <person name="Kohler A."/>
            <person name="Krizsan K."/>
            <person name="Balestrini R."/>
            <person name="Da Silva C."/>
            <person name="Montanini B."/>
            <person name="Hainaut M."/>
            <person name="Levati E."/>
            <person name="Barry K.W."/>
            <person name="Belfiori B."/>
            <person name="Cichocki N."/>
            <person name="Clum A."/>
            <person name="Dockter R.B."/>
            <person name="Fauchery L."/>
            <person name="Guy J."/>
            <person name="Iotti M."/>
            <person name="Le Tacon F."/>
            <person name="Lindquist E.A."/>
            <person name="Lipzen A."/>
            <person name="Malagnac F."/>
            <person name="Mello A."/>
            <person name="Molinier V."/>
            <person name="Miyauchi S."/>
            <person name="Poulain J."/>
            <person name="Riccioni C."/>
            <person name="Rubini A."/>
            <person name="Sitrit Y."/>
            <person name="Splivallo R."/>
            <person name="Traeger S."/>
            <person name="Wang M."/>
            <person name="Zifcakova L."/>
            <person name="Wipf D."/>
            <person name="Zambonelli A."/>
            <person name="Paolocci F."/>
            <person name="Nowrousian M."/>
            <person name="Ottonello S."/>
            <person name="Baldrian P."/>
            <person name="Spatafora J.W."/>
            <person name="Henrissat B."/>
            <person name="Nagy L.G."/>
            <person name="Aury J.M."/>
            <person name="Wincker P."/>
            <person name="Grigoriev I.V."/>
            <person name="Bonfante P."/>
            <person name="Martin F.M."/>
        </authorList>
    </citation>
    <scope>NUCLEOTIDE SEQUENCE [LARGE SCALE GENOMIC DNA]</scope>
    <source>
        <strain evidence="1 2">ATCC MYA-4762</strain>
    </source>
</reference>
<gene>
    <name evidence="1" type="ORF">L211DRAFT_854318</name>
</gene>
<dbReference type="InParanoid" id="A0A3N4L929"/>